<dbReference type="GeneID" id="97828112"/>
<organism evidence="1 2">
    <name type="scientific">Pseudomonas shahriarae</name>
    <dbReference type="NCBI Taxonomy" id="2745512"/>
    <lineage>
        <taxon>Bacteria</taxon>
        <taxon>Pseudomonadati</taxon>
        <taxon>Pseudomonadota</taxon>
        <taxon>Gammaproteobacteria</taxon>
        <taxon>Pseudomonadales</taxon>
        <taxon>Pseudomonadaceae</taxon>
        <taxon>Pseudomonas</taxon>
    </lineage>
</organism>
<evidence type="ECO:0000313" key="1">
    <source>
        <dbReference type="EMBL" id="MDD0983671.1"/>
    </source>
</evidence>
<dbReference type="EMBL" id="JAMDHD010000003">
    <property type="protein sequence ID" value="MDD0983671.1"/>
    <property type="molecule type" value="Genomic_DNA"/>
</dbReference>
<name>A0ABT5N571_9PSED</name>
<proteinExistence type="predicted"/>
<sequence length="181" mass="19227">MRSESLNRFGPGLALCSVLLWAGLMPEEALAGECRMSLSQPRVDYGLIRSAERAGDQLALGKRTLQLNIACAESAPMALRFTGVSAGSKGFRFGRQGYFTLSLQHPQVDGQAVELRVSGEPPSGQLLPGQTLVARAGGAPIHGRRFTALVNIETFVPAVGLAVRDETAFEGQGSFEWVPGA</sequence>
<protein>
    <recommendedName>
        <fullName evidence="3">DUF1120 domain-containing protein</fullName>
    </recommendedName>
</protein>
<dbReference type="Proteomes" id="UP001148189">
    <property type="component" value="Unassembled WGS sequence"/>
</dbReference>
<gene>
    <name evidence="1" type="ORF">M5G21_01640</name>
</gene>
<evidence type="ECO:0000313" key="2">
    <source>
        <dbReference type="Proteomes" id="UP001148189"/>
    </source>
</evidence>
<dbReference type="RefSeq" id="WP_225923824.1">
    <property type="nucleotide sequence ID" value="NZ_CP077085.1"/>
</dbReference>
<comment type="caution">
    <text evidence="1">The sequence shown here is derived from an EMBL/GenBank/DDBJ whole genome shotgun (WGS) entry which is preliminary data.</text>
</comment>
<reference evidence="1" key="1">
    <citation type="submission" date="2022-05" db="EMBL/GenBank/DDBJ databases">
        <title>Novel Pseudomonas spp. Isolated from a Rainbow Trout Aquaculture Facility.</title>
        <authorList>
            <person name="Testerman T."/>
            <person name="Graf J."/>
        </authorList>
    </citation>
    <scope>NUCLEOTIDE SEQUENCE</scope>
    <source>
        <strain evidence="1">ID1050</strain>
    </source>
</reference>
<evidence type="ECO:0008006" key="3">
    <source>
        <dbReference type="Google" id="ProtNLM"/>
    </source>
</evidence>
<accession>A0ABT5N571</accession>
<keyword evidence="2" id="KW-1185">Reference proteome</keyword>